<comment type="caution">
    <text evidence="1">The sequence shown here is derived from an EMBL/GenBank/DDBJ whole genome shotgun (WGS) entry which is preliminary data.</text>
</comment>
<protein>
    <submittedName>
        <fullName evidence="1">DUF763 domain-containing protein</fullName>
    </submittedName>
</protein>
<reference evidence="1 2" key="1">
    <citation type="submission" date="2018-06" db="EMBL/GenBank/DDBJ databases">
        <title>Extensive metabolic versatility and redundancy in microbially diverse, dynamic hydrothermal sediments.</title>
        <authorList>
            <person name="Dombrowski N."/>
            <person name="Teske A."/>
            <person name="Baker B.J."/>
        </authorList>
    </citation>
    <scope>NUCLEOTIDE SEQUENCE [LARGE SCALE GENOMIC DNA]</scope>
    <source>
        <strain evidence="1">B47_G16</strain>
    </source>
</reference>
<dbReference type="InterPro" id="IPR008482">
    <property type="entry name" value="DUF763"/>
</dbReference>
<evidence type="ECO:0000313" key="2">
    <source>
        <dbReference type="Proteomes" id="UP000279422"/>
    </source>
</evidence>
<accession>A0A497E3L8</accession>
<dbReference type="EMBL" id="QMPZ01000053">
    <property type="protein sequence ID" value="RLE09275.1"/>
    <property type="molecule type" value="Genomic_DNA"/>
</dbReference>
<dbReference type="AlphaFoldDB" id="A0A497E3L8"/>
<sequence length="360" mass="41147">MKTGIANLPLHYGRAPAWLFSRMRELARQITIVIVTEFGQKEMLRRLSDPFWFQAFGCILGFDWHSSGLTTTVCGALKEGIKGLEKDLGLFVAGGKGRVSRQTPLEIQELAQRYPISVNPRNLIYSSRMAAKVDSAALQDGYQLYHHCFIFTREGSWAVIQQGMNEVTRYARRYHWLSEDLKSFVCEPHSAICCNQRGRALNMVAQESEETRLLATVLSREKPDKVISEVKRLKELNLPSSHRPFVQDLRIDFFEKNLIKIYEKQPTDFEELLAVKGVGPKTIRALALISELIYGTNLSFRDPVKYSFAHGGKDGYPYPVDRQGYDKSIQIIQRAISEAKIGRREKIEALKRLKNIFTID</sequence>
<dbReference type="PANTHER" id="PTHR38597:SF1">
    <property type="entry name" value="BLL3834 PROTEIN"/>
    <property type="match status" value="1"/>
</dbReference>
<proteinExistence type="predicted"/>
<dbReference type="Pfam" id="PF05559">
    <property type="entry name" value="DUF763"/>
    <property type="match status" value="1"/>
</dbReference>
<organism evidence="1 2">
    <name type="scientific">Aerophobetes bacterium</name>
    <dbReference type="NCBI Taxonomy" id="2030807"/>
    <lineage>
        <taxon>Bacteria</taxon>
        <taxon>Candidatus Aerophobota</taxon>
    </lineage>
</organism>
<gene>
    <name evidence="1" type="ORF">DRJ00_04600</name>
</gene>
<name>A0A497E3L8_UNCAE</name>
<dbReference type="Proteomes" id="UP000279422">
    <property type="component" value="Unassembled WGS sequence"/>
</dbReference>
<evidence type="ECO:0000313" key="1">
    <source>
        <dbReference type="EMBL" id="RLE09275.1"/>
    </source>
</evidence>
<dbReference type="PANTHER" id="PTHR38597">
    <property type="entry name" value="BLL3834 PROTEIN"/>
    <property type="match status" value="1"/>
</dbReference>